<evidence type="ECO:0000256" key="1">
    <source>
        <dbReference type="ARBA" id="ARBA00008780"/>
    </source>
</evidence>
<dbReference type="InterPro" id="IPR002642">
    <property type="entry name" value="LysoPLipase_cat_dom"/>
</dbReference>
<keyword evidence="5 9" id="KW-0442">Lipid degradation</keyword>
<evidence type="ECO:0000256" key="2">
    <source>
        <dbReference type="ARBA" id="ARBA00013274"/>
    </source>
</evidence>
<evidence type="ECO:0000256" key="3">
    <source>
        <dbReference type="ARBA" id="ARBA00022729"/>
    </source>
</evidence>
<dbReference type="EC" id="3.1.1.5" evidence="2 10"/>
<feature type="domain" description="PLA2c" evidence="11">
    <location>
        <begin position="29"/>
        <end position="576"/>
    </location>
</feature>
<dbReference type="GO" id="GO:0004622">
    <property type="term" value="F:phosphatidylcholine lysophospholipase activity"/>
    <property type="evidence" value="ECO:0007669"/>
    <property type="project" value="UniProtKB-EC"/>
</dbReference>
<dbReference type="GO" id="GO:0005576">
    <property type="term" value="C:extracellular region"/>
    <property type="evidence" value="ECO:0007669"/>
    <property type="project" value="TreeGrafter"/>
</dbReference>
<evidence type="ECO:0000313" key="12">
    <source>
        <dbReference type="EMBL" id="KNE00826.1"/>
    </source>
</evidence>
<dbReference type="VEuPathDB" id="FungiDB:CJI96_0001982"/>
<evidence type="ECO:0000256" key="10">
    <source>
        <dbReference type="RuleBase" id="RU362103"/>
    </source>
</evidence>
<comment type="function">
    <text evidence="8">Catalyzes the release of fatty acids from lysophospholipids. Phospholipase B may well contribute to pathogenicity by abetting the fungus in damaging and traversing host cell membranes, processes which likely increase the rapidity of disseminated infection.</text>
</comment>
<comment type="catalytic activity">
    <reaction evidence="10">
        <text>a 1-acyl-sn-glycero-3-phosphocholine + H2O = sn-glycerol 3-phosphocholine + a fatty acid + H(+)</text>
        <dbReference type="Rhea" id="RHEA:15177"/>
        <dbReference type="ChEBI" id="CHEBI:15377"/>
        <dbReference type="ChEBI" id="CHEBI:15378"/>
        <dbReference type="ChEBI" id="CHEBI:16870"/>
        <dbReference type="ChEBI" id="CHEBI:28868"/>
        <dbReference type="ChEBI" id="CHEBI:58168"/>
        <dbReference type="EC" id="3.1.1.5"/>
    </reaction>
</comment>
<dbReference type="VEuPathDB" id="FungiDB:CJJ07_001718"/>
<accession>A0A0L0P465</accession>
<evidence type="ECO:0000256" key="7">
    <source>
        <dbReference type="ARBA" id="ARBA00023180"/>
    </source>
</evidence>
<name>A0A0L0P465_CANAR</name>
<organism evidence="12 13">
    <name type="scientific">Candidozyma auris</name>
    <name type="common">Yeast</name>
    <name type="synonym">Candida auris</name>
    <dbReference type="NCBI Taxonomy" id="498019"/>
    <lineage>
        <taxon>Eukaryota</taxon>
        <taxon>Fungi</taxon>
        <taxon>Dikarya</taxon>
        <taxon>Ascomycota</taxon>
        <taxon>Saccharomycotina</taxon>
        <taxon>Pichiomycetes</taxon>
        <taxon>Metschnikowiaceae</taxon>
        <taxon>Candidozyma</taxon>
    </lineage>
</organism>
<reference evidence="13" key="1">
    <citation type="journal article" date="2015" name="BMC Genomics">
        <title>Draft genome of a commonly misdiagnosed multidrug resistant pathogen Candida auris.</title>
        <authorList>
            <person name="Chatterjee S."/>
            <person name="Alampalli S.V."/>
            <person name="Nageshan R.K."/>
            <person name="Chettiar S.T."/>
            <person name="Joshi S."/>
            <person name="Tatu U.S."/>
        </authorList>
    </citation>
    <scope>NUCLEOTIDE SEQUENCE [LARGE SCALE GENOMIC DNA]</scope>
    <source>
        <strain evidence="13">6684</strain>
    </source>
</reference>
<dbReference type="GO" id="GO:0005783">
    <property type="term" value="C:endoplasmic reticulum"/>
    <property type="evidence" value="ECO:0007669"/>
    <property type="project" value="TreeGrafter"/>
</dbReference>
<dbReference type="EMBL" id="LGST01000016">
    <property type="protein sequence ID" value="KNE00826.1"/>
    <property type="molecule type" value="Genomic_DNA"/>
</dbReference>
<keyword evidence="3 10" id="KW-0732">Signal</keyword>
<protein>
    <recommendedName>
        <fullName evidence="2 10">Lysophospholipase</fullName>
        <ecNumber evidence="2 10">3.1.1.5</ecNumber>
    </recommendedName>
</protein>
<dbReference type="SUPFAM" id="SSF52151">
    <property type="entry name" value="FabD/lysophospholipase-like"/>
    <property type="match status" value="1"/>
</dbReference>
<feature type="signal peptide" evidence="10">
    <location>
        <begin position="1"/>
        <end position="16"/>
    </location>
</feature>
<dbReference type="CDD" id="cd07203">
    <property type="entry name" value="cPLA2_Fungal_PLB"/>
    <property type="match status" value="1"/>
</dbReference>
<proteinExistence type="inferred from homology"/>
<keyword evidence="6 9" id="KW-0443">Lipid metabolism</keyword>
<evidence type="ECO:0000256" key="4">
    <source>
        <dbReference type="ARBA" id="ARBA00022801"/>
    </source>
</evidence>
<dbReference type="GO" id="GO:0005829">
    <property type="term" value="C:cytosol"/>
    <property type="evidence" value="ECO:0007669"/>
    <property type="project" value="TreeGrafter"/>
</dbReference>
<dbReference type="Pfam" id="PF01735">
    <property type="entry name" value="PLA2_B"/>
    <property type="match status" value="1"/>
</dbReference>
<evidence type="ECO:0000256" key="9">
    <source>
        <dbReference type="PROSITE-ProRule" id="PRU00555"/>
    </source>
</evidence>
<evidence type="ECO:0000256" key="6">
    <source>
        <dbReference type="ARBA" id="ARBA00023098"/>
    </source>
</evidence>
<dbReference type="GO" id="GO:0005886">
    <property type="term" value="C:plasma membrane"/>
    <property type="evidence" value="ECO:0007669"/>
    <property type="project" value="TreeGrafter"/>
</dbReference>
<dbReference type="GO" id="GO:0004623">
    <property type="term" value="F:phospholipase A2 activity"/>
    <property type="evidence" value="ECO:0007669"/>
    <property type="project" value="TreeGrafter"/>
</dbReference>
<feature type="chain" id="PRO_5005394208" description="Lysophospholipase" evidence="10">
    <location>
        <begin position="17"/>
        <end position="635"/>
    </location>
</feature>
<gene>
    <name evidence="12" type="ORF">QG37_01691</name>
</gene>
<comment type="caution">
    <text evidence="12">The sequence shown here is derived from an EMBL/GenBank/DDBJ whole genome shotgun (WGS) entry which is preliminary data.</text>
</comment>
<dbReference type="VEuPathDB" id="FungiDB:CJJ09_000620"/>
<dbReference type="PANTHER" id="PTHR10728:SF33">
    <property type="entry name" value="LYSOPHOSPHOLIPASE 1-RELATED"/>
    <property type="match status" value="1"/>
</dbReference>
<evidence type="ECO:0000256" key="8">
    <source>
        <dbReference type="ARBA" id="ARBA00059407"/>
    </source>
</evidence>
<dbReference type="FunFam" id="3.40.1090.10:FF:000010">
    <property type="entry name" value="Lysophospholipase"/>
    <property type="match status" value="1"/>
</dbReference>
<dbReference type="InterPro" id="IPR016035">
    <property type="entry name" value="Acyl_Trfase/lysoPLipase"/>
</dbReference>
<dbReference type="PANTHER" id="PTHR10728">
    <property type="entry name" value="CYTOSOLIC PHOSPHOLIPASE A2"/>
    <property type="match status" value="1"/>
</dbReference>
<dbReference type="GO" id="GO:0046475">
    <property type="term" value="P:glycerophospholipid catabolic process"/>
    <property type="evidence" value="ECO:0007669"/>
    <property type="project" value="TreeGrafter"/>
</dbReference>
<sequence>MKWLVVLVALAAPVWAKSPSGGYAPAKVDCPLGPLLRNAHNLSEAEAKWVKERNKVTDENLKTFIKDANLEDFDVDSFLDNTTDGRSIKIGLAFSGGGYRAMLSGAGQMAALDNRTKGADTKGLGGLLQALTYLAGLSGGNWLVGTIAVNNFTSVQALIDQDNLWNLKHSIVNMGGWNPIKIYNYYKNLGDTVDNKDDAGFDISLTDTWARALSHQFFPENSGYGADLLWSDIQDIDPFTNHEMPFPVVVANGRTPGVQVISSNSTVFEVSPYELGSWDPSLHSFFQTKYLGSETKDGSTNGSCVGGFDNAGFIMGTSSSLFNQFILQINTTSLSSVVKSIVKGILNKVSHDEDDIAVYKPNPFYDYTNASYHSIVKNDTLYLCDGGEDGQNVPLYPLIQPVRELDVIFAYDNSADRQSWPDGTSLVKTYERQFTSQGNGSIFPYVPDPNTFINLNMTARPAFFGCDAKNLTSLLDEGQDENDVYKSPLIVYTANRPFTYWANQSTFKLSWEEPEKLGMIKNGFEVASRLNLTLDKEWKACVSCAIIRREQERQGIEQSEQCKKCFQQYCWDGSLDTGPVNVNFTTTGTTNGTNNVGNRTISGAVSILAYASGSYTWVRAVGYALLVVLVCSINL</sequence>
<dbReference type="Proteomes" id="UP000037122">
    <property type="component" value="Unassembled WGS sequence"/>
</dbReference>
<evidence type="ECO:0000313" key="13">
    <source>
        <dbReference type="Proteomes" id="UP000037122"/>
    </source>
</evidence>
<keyword evidence="4 9" id="KW-0378">Hydrolase</keyword>
<dbReference type="AlphaFoldDB" id="A0A0L0P465"/>
<comment type="similarity">
    <text evidence="1 10">Belongs to the lysophospholipase family.</text>
</comment>
<keyword evidence="7" id="KW-0325">Glycoprotein</keyword>
<dbReference type="Gene3D" id="3.40.1090.10">
    <property type="entry name" value="Cytosolic phospholipase A2 catalytic domain"/>
    <property type="match status" value="1"/>
</dbReference>
<dbReference type="SMART" id="SM00022">
    <property type="entry name" value="PLAc"/>
    <property type="match status" value="1"/>
</dbReference>
<evidence type="ECO:0000259" key="11">
    <source>
        <dbReference type="PROSITE" id="PS51210"/>
    </source>
</evidence>
<dbReference type="VEuPathDB" id="FungiDB:CJI97_003560"/>
<dbReference type="PROSITE" id="PS51210">
    <property type="entry name" value="PLA2C"/>
    <property type="match status" value="1"/>
</dbReference>
<dbReference type="VEuPathDB" id="FungiDB:QG37_01691"/>
<evidence type="ECO:0000256" key="5">
    <source>
        <dbReference type="ARBA" id="ARBA00022963"/>
    </source>
</evidence>
<dbReference type="VEuPathDB" id="FungiDB:B9J08_003486"/>